<dbReference type="EMBL" id="BSXT01004782">
    <property type="protein sequence ID" value="GMF58932.1"/>
    <property type="molecule type" value="Genomic_DNA"/>
</dbReference>
<evidence type="ECO:0000313" key="2">
    <source>
        <dbReference type="Proteomes" id="UP001165121"/>
    </source>
</evidence>
<accession>A0A9W6YCV1</accession>
<proteinExistence type="predicted"/>
<dbReference type="AlphaFoldDB" id="A0A9W6YCV1"/>
<gene>
    <name evidence="1" type="ORF">Pfra01_002542300</name>
</gene>
<sequence>MAKALRIGKNNSFDMCNSVVVTLGAGKSIDGMKAFASISIGCATWSCKLKLKMPFKEAMTALVITPRRPVDQKRSCIMIPTEVKKLYSLLLLSNRFSLLVCAACGLQCFRETVVVERWVGKHYRRSHGMIAEFFVVSSPSSSQDTIASALHLVCNFSNAVLNRAQK</sequence>
<organism evidence="1 2">
    <name type="scientific">Phytophthora fragariaefolia</name>
    <dbReference type="NCBI Taxonomy" id="1490495"/>
    <lineage>
        <taxon>Eukaryota</taxon>
        <taxon>Sar</taxon>
        <taxon>Stramenopiles</taxon>
        <taxon>Oomycota</taxon>
        <taxon>Peronosporomycetes</taxon>
        <taxon>Peronosporales</taxon>
        <taxon>Peronosporaceae</taxon>
        <taxon>Phytophthora</taxon>
    </lineage>
</organism>
<name>A0A9W6YCV1_9STRA</name>
<protein>
    <submittedName>
        <fullName evidence="1">Unnamed protein product</fullName>
    </submittedName>
</protein>
<reference evidence="1" key="1">
    <citation type="submission" date="2023-04" db="EMBL/GenBank/DDBJ databases">
        <title>Phytophthora fragariaefolia NBRC 109709.</title>
        <authorList>
            <person name="Ichikawa N."/>
            <person name="Sato H."/>
            <person name="Tonouchi N."/>
        </authorList>
    </citation>
    <scope>NUCLEOTIDE SEQUENCE</scope>
    <source>
        <strain evidence="1">NBRC 109709</strain>
    </source>
</reference>
<keyword evidence="2" id="KW-1185">Reference proteome</keyword>
<evidence type="ECO:0000313" key="1">
    <source>
        <dbReference type="EMBL" id="GMF58932.1"/>
    </source>
</evidence>
<dbReference type="Proteomes" id="UP001165121">
    <property type="component" value="Unassembled WGS sequence"/>
</dbReference>
<comment type="caution">
    <text evidence="1">The sequence shown here is derived from an EMBL/GenBank/DDBJ whole genome shotgun (WGS) entry which is preliminary data.</text>
</comment>